<evidence type="ECO:0000256" key="6">
    <source>
        <dbReference type="SAM" id="Phobius"/>
    </source>
</evidence>
<feature type="repeat" description="TPR" evidence="5">
    <location>
        <begin position="582"/>
        <end position="615"/>
    </location>
</feature>
<dbReference type="Proteomes" id="UP000178572">
    <property type="component" value="Unassembled WGS sequence"/>
</dbReference>
<feature type="transmembrane region" description="Helical" evidence="6">
    <location>
        <begin position="173"/>
        <end position="191"/>
    </location>
</feature>
<dbReference type="GO" id="GO:0016020">
    <property type="term" value="C:membrane"/>
    <property type="evidence" value="ECO:0007669"/>
    <property type="project" value="UniProtKB-SubCell"/>
</dbReference>
<keyword evidence="4 6" id="KW-0472">Membrane</keyword>
<protein>
    <recommendedName>
        <fullName evidence="7">O-antigen ligase-related domain-containing protein</fullName>
    </recommendedName>
</protein>
<accession>A0A1F6E1V8</accession>
<dbReference type="EMBL" id="MFLN01000001">
    <property type="protein sequence ID" value="OGG67651.1"/>
    <property type="molecule type" value="Genomic_DNA"/>
</dbReference>
<dbReference type="SUPFAM" id="SSF48452">
    <property type="entry name" value="TPR-like"/>
    <property type="match status" value="1"/>
</dbReference>
<feature type="transmembrane region" description="Helical" evidence="6">
    <location>
        <begin position="228"/>
        <end position="246"/>
    </location>
</feature>
<feature type="transmembrane region" description="Helical" evidence="6">
    <location>
        <begin position="39"/>
        <end position="58"/>
    </location>
</feature>
<evidence type="ECO:0000313" key="8">
    <source>
        <dbReference type="EMBL" id="OGG67651.1"/>
    </source>
</evidence>
<evidence type="ECO:0000256" key="1">
    <source>
        <dbReference type="ARBA" id="ARBA00004141"/>
    </source>
</evidence>
<organism evidence="8 9">
    <name type="scientific">Candidatus Kaiserbacteria bacterium RIFCSPHIGHO2_02_FULL_59_21</name>
    <dbReference type="NCBI Taxonomy" id="1798500"/>
    <lineage>
        <taxon>Bacteria</taxon>
        <taxon>Candidatus Kaiseribacteriota</taxon>
    </lineage>
</organism>
<dbReference type="InterPro" id="IPR019734">
    <property type="entry name" value="TPR_rpt"/>
</dbReference>
<evidence type="ECO:0000256" key="2">
    <source>
        <dbReference type="ARBA" id="ARBA00022692"/>
    </source>
</evidence>
<dbReference type="AlphaFoldDB" id="A0A1F6E1V8"/>
<comment type="caution">
    <text evidence="8">The sequence shown here is derived from an EMBL/GenBank/DDBJ whole genome shotgun (WGS) entry which is preliminary data.</text>
</comment>
<evidence type="ECO:0000256" key="3">
    <source>
        <dbReference type="ARBA" id="ARBA00022989"/>
    </source>
</evidence>
<evidence type="ECO:0000259" key="7">
    <source>
        <dbReference type="Pfam" id="PF04932"/>
    </source>
</evidence>
<evidence type="ECO:0000256" key="5">
    <source>
        <dbReference type="PROSITE-ProRule" id="PRU00339"/>
    </source>
</evidence>
<feature type="transmembrane region" description="Helical" evidence="6">
    <location>
        <begin position="133"/>
        <end position="153"/>
    </location>
</feature>
<dbReference type="STRING" id="1798500.A3C21_02475"/>
<dbReference type="PANTHER" id="PTHR37422:SF13">
    <property type="entry name" value="LIPOPOLYSACCHARIDE BIOSYNTHESIS PROTEIN PA4999-RELATED"/>
    <property type="match status" value="1"/>
</dbReference>
<sequence length="733" mass="79132">MTMENTLRYIVLAGIFALPFIVFIVAQSLFFPFITGKNFAFRILVEVIAGAWLALVLINPAYRPKRSALLGAFALFVVVVALADALGVYPFKSFWSNYERMDGWITLVHLFLYFVVASSALNTEKLWRAFWHVSLAVSAVVGVYGLLQLAGVASLNPGFSSAARIDATLGNPIYLAAYMLFNIGIAAALWARAWQESLSGGRLWPSLLYGGIIAFDASALFLTGTRGAMLGLVAGVLVAALAVALSSREGRRAAALALAGVLLLGGGFFLSREQSWIQRVPSLQRLATISLDDSTTKARFYNWGMAWQGVKERPILGWGQENYAIVFDKYYDPRMYAQEQWFDRVHNIVFDWLVAAGFVGLLSYLSLFAAALWLLWRRGKPAFSALESSILTGLLAAYFFQNLFVFDNITSYLLFASVLAYVAWRASSDNPAVLLPSIPLKLAPAAAGLAVVLVWGAAWYVNARPLAANRALLKGLAPQQEGLQKNLAYFKESISYGTLGTQEAREQLTQAAAQIIRIEGVPAEVKQGFLNTAAREMALQAQSSPLDARFPLFLGALLGASGNYAEAIVALEEAHALSPGKQTILFELASNMLARGDAAGALATYKKAFDLEPDFADARILYAAAAIRAKEDALADGLLAPLVEKGGAADPRIASAYVSRGRYDKIAGIWEAHIERNPNDVAAYFTLAAAYFGAGNPARAVSTLETIGSVAPGAKAQADALIEQIRSGTAKIQ</sequence>
<dbReference type="InterPro" id="IPR007016">
    <property type="entry name" value="O-antigen_ligase-rel_domated"/>
</dbReference>
<keyword evidence="3 6" id="KW-1133">Transmembrane helix</keyword>
<comment type="subcellular location">
    <subcellularLocation>
        <location evidence="1">Membrane</location>
        <topology evidence="1">Multi-pass membrane protein</topology>
    </subcellularLocation>
</comment>
<dbReference type="Gene3D" id="1.25.40.10">
    <property type="entry name" value="Tetratricopeptide repeat domain"/>
    <property type="match status" value="2"/>
</dbReference>
<feature type="transmembrane region" description="Helical" evidence="6">
    <location>
        <begin position="7"/>
        <end position="33"/>
    </location>
</feature>
<proteinExistence type="predicted"/>
<dbReference type="PANTHER" id="PTHR37422">
    <property type="entry name" value="TEICHURONIC ACID BIOSYNTHESIS PROTEIN TUAE"/>
    <property type="match status" value="1"/>
</dbReference>
<feature type="transmembrane region" description="Helical" evidence="6">
    <location>
        <begin position="203"/>
        <end position="222"/>
    </location>
</feature>
<keyword evidence="2 6" id="KW-0812">Transmembrane</keyword>
<keyword evidence="5" id="KW-0802">TPR repeat</keyword>
<evidence type="ECO:0000256" key="4">
    <source>
        <dbReference type="ARBA" id="ARBA00023136"/>
    </source>
</evidence>
<dbReference type="Pfam" id="PF04932">
    <property type="entry name" value="Wzy_C"/>
    <property type="match status" value="1"/>
</dbReference>
<feature type="transmembrane region" description="Helical" evidence="6">
    <location>
        <begin position="70"/>
        <end position="91"/>
    </location>
</feature>
<evidence type="ECO:0000313" key="9">
    <source>
        <dbReference type="Proteomes" id="UP000178572"/>
    </source>
</evidence>
<dbReference type="PROSITE" id="PS50005">
    <property type="entry name" value="TPR"/>
    <property type="match status" value="1"/>
</dbReference>
<feature type="transmembrane region" description="Helical" evidence="6">
    <location>
        <begin position="438"/>
        <end position="461"/>
    </location>
</feature>
<gene>
    <name evidence="8" type="ORF">A3C21_02475</name>
</gene>
<feature type="domain" description="O-antigen ligase-related" evidence="7">
    <location>
        <begin position="215"/>
        <end position="365"/>
    </location>
</feature>
<name>A0A1F6E1V8_9BACT</name>
<reference evidence="8 9" key="1">
    <citation type="journal article" date="2016" name="Nat. Commun.">
        <title>Thousands of microbial genomes shed light on interconnected biogeochemical processes in an aquifer system.</title>
        <authorList>
            <person name="Anantharaman K."/>
            <person name="Brown C.T."/>
            <person name="Hug L.A."/>
            <person name="Sharon I."/>
            <person name="Castelle C.J."/>
            <person name="Probst A.J."/>
            <person name="Thomas B.C."/>
            <person name="Singh A."/>
            <person name="Wilkins M.J."/>
            <person name="Karaoz U."/>
            <person name="Brodie E.L."/>
            <person name="Williams K.H."/>
            <person name="Hubbard S.S."/>
            <person name="Banfield J.F."/>
        </authorList>
    </citation>
    <scope>NUCLEOTIDE SEQUENCE [LARGE SCALE GENOMIC DNA]</scope>
</reference>
<dbReference type="Pfam" id="PF14559">
    <property type="entry name" value="TPR_19"/>
    <property type="match status" value="1"/>
</dbReference>
<dbReference type="InterPro" id="IPR051533">
    <property type="entry name" value="WaaL-like"/>
</dbReference>
<feature type="transmembrane region" description="Helical" evidence="6">
    <location>
        <begin position="103"/>
        <end position="121"/>
    </location>
</feature>
<feature type="transmembrane region" description="Helical" evidence="6">
    <location>
        <begin position="352"/>
        <end position="376"/>
    </location>
</feature>
<feature type="transmembrane region" description="Helical" evidence="6">
    <location>
        <begin position="253"/>
        <end position="271"/>
    </location>
</feature>
<dbReference type="InterPro" id="IPR011990">
    <property type="entry name" value="TPR-like_helical_dom_sf"/>
</dbReference>
<feature type="transmembrane region" description="Helical" evidence="6">
    <location>
        <begin position="383"/>
        <end position="403"/>
    </location>
</feature>